<dbReference type="InterPro" id="IPR028889">
    <property type="entry name" value="USP"/>
</dbReference>
<evidence type="ECO:0000256" key="7">
    <source>
        <dbReference type="ARBA" id="ARBA00022786"/>
    </source>
</evidence>
<dbReference type="InterPro" id="IPR018200">
    <property type="entry name" value="USP_CS"/>
</dbReference>
<keyword evidence="5" id="KW-0479">Metal-binding</keyword>
<evidence type="ECO:0000259" key="13">
    <source>
        <dbReference type="PROSITE" id="PS50235"/>
    </source>
</evidence>
<comment type="catalytic activity">
    <reaction evidence="1">
        <text>Thiol-dependent hydrolysis of ester, thioester, amide, peptide and isopeptide bonds formed by the C-terminal Gly of ubiquitin (a 76-residue protein attached to proteins as an intracellular targeting signal).</text>
        <dbReference type="EC" id="3.4.19.12"/>
    </reaction>
</comment>
<reference evidence="15 16" key="1">
    <citation type="submission" date="2019-02" db="EMBL/GenBank/DDBJ databases">
        <title>Genome sequencing of the rare red list fungi Bondarzewia mesenterica.</title>
        <authorList>
            <person name="Buettner E."/>
            <person name="Kellner H."/>
        </authorList>
    </citation>
    <scope>NUCLEOTIDE SEQUENCE [LARGE SCALE GENOMIC DNA]</scope>
    <source>
        <strain evidence="15 16">DSM 108281</strain>
    </source>
</reference>
<dbReference type="PROSITE" id="PS00972">
    <property type="entry name" value="USP_1"/>
    <property type="match status" value="1"/>
</dbReference>
<dbReference type="InterPro" id="IPR038765">
    <property type="entry name" value="Papain-like_cys_pep_sf"/>
</dbReference>
<dbReference type="InterPro" id="IPR044743">
    <property type="entry name" value="Ubl_USP48"/>
</dbReference>
<evidence type="ECO:0000313" key="15">
    <source>
        <dbReference type="EMBL" id="THH17534.1"/>
    </source>
</evidence>
<evidence type="ECO:0000256" key="6">
    <source>
        <dbReference type="ARBA" id="ARBA00022771"/>
    </source>
</evidence>
<dbReference type="GO" id="GO:0004197">
    <property type="term" value="F:cysteine-type endopeptidase activity"/>
    <property type="evidence" value="ECO:0007669"/>
    <property type="project" value="InterPro"/>
</dbReference>
<evidence type="ECO:0000313" key="16">
    <source>
        <dbReference type="Proteomes" id="UP000310158"/>
    </source>
</evidence>
<feature type="domain" description="USP" evidence="13">
    <location>
        <begin position="157"/>
        <end position="482"/>
    </location>
</feature>
<evidence type="ECO:0000256" key="3">
    <source>
        <dbReference type="ARBA" id="ARBA00012759"/>
    </source>
</evidence>
<proteinExistence type="inferred from homology"/>
<name>A0A4S4LXZ1_9AGAM</name>
<dbReference type="PANTHER" id="PTHR24006:SF888">
    <property type="entry name" value="UBIQUITIN CARBOXYL-TERMINAL HYDROLASE 30"/>
    <property type="match status" value="1"/>
</dbReference>
<feature type="compositionally biased region" description="Polar residues" evidence="11">
    <location>
        <begin position="663"/>
        <end position="678"/>
    </location>
</feature>
<evidence type="ECO:0000256" key="9">
    <source>
        <dbReference type="ARBA" id="ARBA00022807"/>
    </source>
</evidence>
<dbReference type="Gene3D" id="3.10.20.90">
    <property type="entry name" value="Phosphatidylinositol 3-kinase Catalytic Subunit, Chain A, domain 1"/>
    <property type="match status" value="1"/>
</dbReference>
<evidence type="ECO:0000256" key="2">
    <source>
        <dbReference type="ARBA" id="ARBA00009085"/>
    </source>
</evidence>
<evidence type="ECO:0000256" key="4">
    <source>
        <dbReference type="ARBA" id="ARBA00022670"/>
    </source>
</evidence>
<dbReference type="PANTHER" id="PTHR24006">
    <property type="entry name" value="UBIQUITIN CARBOXYL-TERMINAL HYDROLASE"/>
    <property type="match status" value="1"/>
</dbReference>
<dbReference type="InterPro" id="IPR029071">
    <property type="entry name" value="Ubiquitin-like_domsf"/>
</dbReference>
<dbReference type="Proteomes" id="UP000310158">
    <property type="component" value="Unassembled WGS sequence"/>
</dbReference>
<dbReference type="OrthoDB" id="289038at2759"/>
<comment type="similarity">
    <text evidence="2">Belongs to the peptidase C19 family.</text>
</comment>
<keyword evidence="8" id="KW-0378">Hydrolase</keyword>
<comment type="caution">
    <text evidence="15">The sequence shown here is derived from an EMBL/GenBank/DDBJ whole genome shotgun (WGS) entry which is preliminary data.</text>
</comment>
<dbReference type="InterPro" id="IPR001394">
    <property type="entry name" value="Peptidase_C19_UCH"/>
</dbReference>
<dbReference type="Pfam" id="PF00240">
    <property type="entry name" value="ubiquitin"/>
    <property type="match status" value="1"/>
</dbReference>
<dbReference type="InterPro" id="IPR000626">
    <property type="entry name" value="Ubiquitin-like_dom"/>
</dbReference>
<dbReference type="Pfam" id="PF00443">
    <property type="entry name" value="UCH"/>
    <property type="match status" value="1"/>
</dbReference>
<dbReference type="EMBL" id="SGPL01000107">
    <property type="protein sequence ID" value="THH17534.1"/>
    <property type="molecule type" value="Genomic_DNA"/>
</dbReference>
<dbReference type="GO" id="GO:0005829">
    <property type="term" value="C:cytosol"/>
    <property type="evidence" value="ECO:0007669"/>
    <property type="project" value="TreeGrafter"/>
</dbReference>
<dbReference type="SUPFAM" id="SSF54236">
    <property type="entry name" value="Ubiquitin-like"/>
    <property type="match status" value="1"/>
</dbReference>
<protein>
    <recommendedName>
        <fullName evidence="3">ubiquitinyl hydrolase 1</fullName>
        <ecNumber evidence="3">3.4.19.12</ecNumber>
    </recommendedName>
</protein>
<dbReference type="SMART" id="SM00213">
    <property type="entry name" value="UBQ"/>
    <property type="match status" value="1"/>
</dbReference>
<dbReference type="SUPFAM" id="SSF143791">
    <property type="entry name" value="DUSP-like"/>
    <property type="match status" value="1"/>
</dbReference>
<dbReference type="InterPro" id="IPR035927">
    <property type="entry name" value="DUSP-like_sf"/>
</dbReference>
<feature type="domain" description="DUSP" evidence="14">
    <location>
        <begin position="745"/>
        <end position="969"/>
    </location>
</feature>
<dbReference type="GO" id="GO:0004843">
    <property type="term" value="F:cysteine-type deubiquitinase activity"/>
    <property type="evidence" value="ECO:0007669"/>
    <property type="project" value="UniProtKB-EC"/>
</dbReference>
<dbReference type="EC" id="3.4.19.12" evidence="3"/>
<dbReference type="SMART" id="SM00547">
    <property type="entry name" value="ZnF_RBZ"/>
    <property type="match status" value="1"/>
</dbReference>
<evidence type="ECO:0000256" key="5">
    <source>
        <dbReference type="ARBA" id="ARBA00022723"/>
    </source>
</evidence>
<evidence type="ECO:0000256" key="8">
    <source>
        <dbReference type="ARBA" id="ARBA00022801"/>
    </source>
</evidence>
<evidence type="ECO:0000259" key="14">
    <source>
        <dbReference type="PROSITE" id="PS51283"/>
    </source>
</evidence>
<keyword evidence="10" id="KW-0862">Zinc</keyword>
<dbReference type="Gene3D" id="3.90.70.10">
    <property type="entry name" value="Cysteine proteinases"/>
    <property type="match status" value="1"/>
</dbReference>
<dbReference type="GO" id="GO:0008270">
    <property type="term" value="F:zinc ion binding"/>
    <property type="evidence" value="ECO:0007669"/>
    <property type="project" value="UniProtKB-KW"/>
</dbReference>
<dbReference type="GO" id="GO:0006508">
    <property type="term" value="P:proteolysis"/>
    <property type="evidence" value="ECO:0007669"/>
    <property type="project" value="UniProtKB-KW"/>
</dbReference>
<dbReference type="InterPro" id="IPR006615">
    <property type="entry name" value="Pept_C19_DUSP"/>
</dbReference>
<dbReference type="GO" id="GO:0016579">
    <property type="term" value="P:protein deubiquitination"/>
    <property type="evidence" value="ECO:0007669"/>
    <property type="project" value="InterPro"/>
</dbReference>
<dbReference type="GO" id="GO:0005634">
    <property type="term" value="C:nucleus"/>
    <property type="evidence" value="ECO:0007669"/>
    <property type="project" value="TreeGrafter"/>
</dbReference>
<feature type="compositionally biased region" description="Low complexity" evidence="11">
    <location>
        <begin position="519"/>
        <end position="532"/>
    </location>
</feature>
<dbReference type="SUPFAM" id="SSF54001">
    <property type="entry name" value="Cysteine proteinases"/>
    <property type="match status" value="1"/>
</dbReference>
<keyword evidence="7" id="KW-0833">Ubl conjugation pathway</keyword>
<feature type="region of interest" description="Disordered" evidence="11">
    <location>
        <begin position="495"/>
        <end position="535"/>
    </location>
</feature>
<keyword evidence="4" id="KW-0645">Protease</keyword>
<dbReference type="PROSITE" id="PS00973">
    <property type="entry name" value="USP_2"/>
    <property type="match status" value="1"/>
</dbReference>
<dbReference type="PROSITE" id="PS51283">
    <property type="entry name" value="DUSP"/>
    <property type="match status" value="1"/>
</dbReference>
<accession>A0A4S4LXZ1</accession>
<evidence type="ECO:0000256" key="1">
    <source>
        <dbReference type="ARBA" id="ARBA00000707"/>
    </source>
</evidence>
<evidence type="ECO:0000259" key="12">
    <source>
        <dbReference type="PROSITE" id="PS50053"/>
    </source>
</evidence>
<dbReference type="InterPro" id="IPR001876">
    <property type="entry name" value="Znf_RanBP2"/>
</dbReference>
<feature type="domain" description="Ubiquitin-like" evidence="12">
    <location>
        <begin position="1051"/>
        <end position="1117"/>
    </location>
</feature>
<feature type="region of interest" description="Disordered" evidence="11">
    <location>
        <begin position="639"/>
        <end position="679"/>
    </location>
</feature>
<gene>
    <name evidence="15" type="ORF">EW146_g3292</name>
</gene>
<keyword evidence="6" id="KW-0863">Zinc-finger</keyword>
<dbReference type="CDD" id="cd01795">
    <property type="entry name" value="Ubl_USP48"/>
    <property type="match status" value="1"/>
</dbReference>
<keyword evidence="9" id="KW-0788">Thiol protease</keyword>
<evidence type="ECO:0000256" key="11">
    <source>
        <dbReference type="SAM" id="MobiDB-lite"/>
    </source>
</evidence>
<organism evidence="15 16">
    <name type="scientific">Bondarzewia mesenterica</name>
    <dbReference type="NCBI Taxonomy" id="1095465"/>
    <lineage>
        <taxon>Eukaryota</taxon>
        <taxon>Fungi</taxon>
        <taxon>Dikarya</taxon>
        <taxon>Basidiomycota</taxon>
        <taxon>Agaricomycotina</taxon>
        <taxon>Agaricomycetes</taxon>
        <taxon>Russulales</taxon>
        <taxon>Bondarzewiaceae</taxon>
        <taxon>Bondarzewia</taxon>
    </lineage>
</organism>
<evidence type="ECO:0000256" key="10">
    <source>
        <dbReference type="ARBA" id="ARBA00022833"/>
    </source>
</evidence>
<dbReference type="PROSITE" id="PS50235">
    <property type="entry name" value="USP_3"/>
    <property type="match status" value="1"/>
</dbReference>
<keyword evidence="16" id="KW-1185">Reference proteome</keyword>
<dbReference type="PROSITE" id="PS50053">
    <property type="entry name" value="UBIQUITIN_2"/>
    <property type="match status" value="1"/>
</dbReference>
<dbReference type="InterPro" id="IPR050164">
    <property type="entry name" value="Peptidase_C19"/>
</dbReference>
<sequence>MTLKRKRRIVSNSEGLAAGERLKRHKLADGSDSSWGWVGTEVLDVSEISREHRLATCGFARSASFCPNRYMRRAPKASTSVNHVATAEGELADDVIVISDDEAPHCSKKYCRKNPNCLNYLGQEKWENEENAMKEYLAAANMGRDPSLGNRQSDFPVGLKNLGATCYANAYIQVWFQDLAFRNGVYRCQPSQDKENAFEESPIFQLQATFAALQAGKKRVFNPTKLVESLKLRANEQQDAQEFSKLFMSHLDTEFQKQSDPALKNLLSNQVRIHFPGSPSSACIQLGCFDFQFQGIQVYTTLCQACGNRSERESDFLEIEVNLENNATLESRIEAVLQPEILSGDNKYHCPRCETLEDATRQVILRKLPPILHFSLLRFVFDISTLERKKSKHNISFPRVLDMNRFLENPPADKDENVYDLKGVLLHRGPSAYHGHYEALVFDVTNDSWFQFNDEVVTKMQPPGSKTGGDKEKAKGFVYRHYLPPTLSQQLFSLQSNKGRPNAKKARRIEDSDDEIVEVDPPSSQIQGSQSPDTSYVNSKDAYMLIYARRRPIGENARRETRDPPSRALDAVRKLNNAHEEACAAFVEKQNTVKAKFQDSRNRMTNIYRSWHVLSNEQRSIVASQEALEMFLSRHLAKSSGKSSDAKDSTAENEATSGDDDQLASSPNTKLHINGSSSREGDIPIDGIICTHGKLDPLKAEDMKRIDYVCDEVASERMASEEKCHFFPEMTPEDVCEICVETIFMEKLYQYEHPKQVAQFDELLGMTGSGSYWISKHWLRDWRLAKPKMHTPSQMDPSPDSEPYGSHVKCEHGDLSLNTTARQRISRQVQFYILHENGSFLTSCQAYRLLLRLFPSWDTLSEDAEHCAARLKHMHDNALNGNTTLLEHVPCALIPAQFVREWREWILRPADNPRPDAVDNTSFFCTHEMLNIDPKSDLDSSMCLVRREDWLVLEELYGAGPLIEVENRPERDAKGVARTSFQHQIPVCMECRWRRKSDFDTTEVTLHILAANEVDPTPATYEPRSFKTSNTTPRQQTSIMTYAGSRKSKRIRQASERKDKRLSISKDMSVKAIKLLIQEQLNIPTICQRLFLRGKELDDNQASVADLGMLENDIIDMRQENEDVDLLEDSDVDQPKAKRRAEGRAFGGTLLGGMHSSSSLEDTMSERTPTPQDFVIACPACTLQNPATASICQICDTPLV</sequence>
<dbReference type="AlphaFoldDB" id="A0A4S4LXZ1"/>